<dbReference type="EMBL" id="CAJNOJ010000015">
    <property type="protein sequence ID" value="CAF0815044.1"/>
    <property type="molecule type" value="Genomic_DNA"/>
</dbReference>
<dbReference type="Proteomes" id="UP000663828">
    <property type="component" value="Unassembled WGS sequence"/>
</dbReference>
<name>A0A816BQ91_ADIRI</name>
<protein>
    <submittedName>
        <fullName evidence="3">Uncharacterized protein</fullName>
    </submittedName>
</protein>
<organism evidence="3 4">
    <name type="scientific">Adineta ricciae</name>
    <name type="common">Rotifer</name>
    <dbReference type="NCBI Taxonomy" id="249248"/>
    <lineage>
        <taxon>Eukaryota</taxon>
        <taxon>Metazoa</taxon>
        <taxon>Spiralia</taxon>
        <taxon>Gnathifera</taxon>
        <taxon>Rotifera</taxon>
        <taxon>Eurotatoria</taxon>
        <taxon>Bdelloidea</taxon>
        <taxon>Adinetida</taxon>
        <taxon>Adinetidae</taxon>
        <taxon>Adineta</taxon>
    </lineage>
</organism>
<comment type="caution">
    <text evidence="3">The sequence shown here is derived from an EMBL/GenBank/DDBJ whole genome shotgun (WGS) entry which is preliminary data.</text>
</comment>
<evidence type="ECO:0000313" key="4">
    <source>
        <dbReference type="Proteomes" id="UP000663828"/>
    </source>
</evidence>
<gene>
    <name evidence="2" type="ORF">EDS130_LOCUS5556</name>
    <name evidence="3" type="ORF">XAT740_LOCUS48930</name>
</gene>
<dbReference type="AlphaFoldDB" id="A0A816BQ91"/>
<accession>A0A816BQ91</accession>
<keyword evidence="4" id="KW-1185">Reference proteome</keyword>
<proteinExistence type="predicted"/>
<dbReference type="EMBL" id="CAJNOR010007123">
    <property type="protein sequence ID" value="CAF1611267.1"/>
    <property type="molecule type" value="Genomic_DNA"/>
</dbReference>
<evidence type="ECO:0000313" key="3">
    <source>
        <dbReference type="EMBL" id="CAF1611267.1"/>
    </source>
</evidence>
<dbReference type="Proteomes" id="UP000663852">
    <property type="component" value="Unassembled WGS sequence"/>
</dbReference>
<dbReference type="OrthoDB" id="9987185at2759"/>
<evidence type="ECO:0000313" key="2">
    <source>
        <dbReference type="EMBL" id="CAF0815044.1"/>
    </source>
</evidence>
<keyword evidence="1" id="KW-0732">Signal</keyword>
<evidence type="ECO:0000256" key="1">
    <source>
        <dbReference type="SAM" id="SignalP"/>
    </source>
</evidence>
<sequence>MLPLLLQLLASTIIISTIHGHQYVIKQDFRSSYQYNSFSVLTNDIGRLIYRIETQYSLTYSGTIKSILPLSDFIIVARIDTFLGSNFIFTFRILDPRLGIWIDGRISQRSMLIYVIELNSYQQIIVETSPPRTPQMSSLYTVRFRDALMTNKIYADYMQRSPWASVYDIRLFSNEYPLELYLVGFAVVQRRTEIIL</sequence>
<reference evidence="3" key="1">
    <citation type="submission" date="2021-02" db="EMBL/GenBank/DDBJ databases">
        <authorList>
            <person name="Nowell W R."/>
        </authorList>
    </citation>
    <scope>NUCLEOTIDE SEQUENCE</scope>
</reference>
<feature type="chain" id="PRO_5036412683" evidence="1">
    <location>
        <begin position="21"/>
        <end position="196"/>
    </location>
</feature>
<feature type="signal peptide" evidence="1">
    <location>
        <begin position="1"/>
        <end position="20"/>
    </location>
</feature>